<gene>
    <name evidence="1" type="ORF">M0R45_035986</name>
</gene>
<protein>
    <submittedName>
        <fullName evidence="1">Uncharacterized protein</fullName>
    </submittedName>
</protein>
<dbReference type="AlphaFoldDB" id="A0AAW1VZA1"/>
<organism evidence="1 2">
    <name type="scientific">Rubus argutus</name>
    <name type="common">Southern blackberry</name>
    <dbReference type="NCBI Taxonomy" id="59490"/>
    <lineage>
        <taxon>Eukaryota</taxon>
        <taxon>Viridiplantae</taxon>
        <taxon>Streptophyta</taxon>
        <taxon>Embryophyta</taxon>
        <taxon>Tracheophyta</taxon>
        <taxon>Spermatophyta</taxon>
        <taxon>Magnoliopsida</taxon>
        <taxon>eudicotyledons</taxon>
        <taxon>Gunneridae</taxon>
        <taxon>Pentapetalae</taxon>
        <taxon>rosids</taxon>
        <taxon>fabids</taxon>
        <taxon>Rosales</taxon>
        <taxon>Rosaceae</taxon>
        <taxon>Rosoideae</taxon>
        <taxon>Rosoideae incertae sedis</taxon>
        <taxon>Rubus</taxon>
    </lineage>
</organism>
<evidence type="ECO:0000313" key="1">
    <source>
        <dbReference type="EMBL" id="KAK9912112.1"/>
    </source>
</evidence>
<accession>A0AAW1VZA1</accession>
<keyword evidence="2" id="KW-1185">Reference proteome</keyword>
<sequence length="96" mass="10861">MMSYQVPSIWKAPRSLEKMKSNKEPPPPIEVNENILEKLPFFKNHVNQNLPSIEVKKNMVGIGNNKKKWYTWPSCSNSNSSIFNGFKGCVAGGYGE</sequence>
<dbReference type="Proteomes" id="UP001457282">
    <property type="component" value="Unassembled WGS sequence"/>
</dbReference>
<reference evidence="1 2" key="1">
    <citation type="journal article" date="2023" name="G3 (Bethesda)">
        <title>A chromosome-length genome assembly and annotation of blackberry (Rubus argutus, cv. 'Hillquist').</title>
        <authorList>
            <person name="Bruna T."/>
            <person name="Aryal R."/>
            <person name="Dudchenko O."/>
            <person name="Sargent D.J."/>
            <person name="Mead D."/>
            <person name="Buti M."/>
            <person name="Cavallini A."/>
            <person name="Hytonen T."/>
            <person name="Andres J."/>
            <person name="Pham M."/>
            <person name="Weisz D."/>
            <person name="Mascagni F."/>
            <person name="Usai G."/>
            <person name="Natali L."/>
            <person name="Bassil N."/>
            <person name="Fernandez G.E."/>
            <person name="Lomsadze A."/>
            <person name="Armour M."/>
            <person name="Olukolu B."/>
            <person name="Poorten T."/>
            <person name="Britton C."/>
            <person name="Davik J."/>
            <person name="Ashrafi H."/>
            <person name="Aiden E.L."/>
            <person name="Borodovsky M."/>
            <person name="Worthington M."/>
        </authorList>
    </citation>
    <scope>NUCLEOTIDE SEQUENCE [LARGE SCALE GENOMIC DNA]</scope>
    <source>
        <strain evidence="1">PI 553951</strain>
    </source>
</reference>
<name>A0AAW1VZA1_RUBAR</name>
<evidence type="ECO:0000313" key="2">
    <source>
        <dbReference type="Proteomes" id="UP001457282"/>
    </source>
</evidence>
<comment type="caution">
    <text evidence="1">The sequence shown here is derived from an EMBL/GenBank/DDBJ whole genome shotgun (WGS) entry which is preliminary data.</text>
</comment>
<dbReference type="EMBL" id="JBEDUW010000007">
    <property type="protein sequence ID" value="KAK9912112.1"/>
    <property type="molecule type" value="Genomic_DNA"/>
</dbReference>
<proteinExistence type="predicted"/>